<evidence type="ECO:0000313" key="6">
    <source>
        <dbReference type="Proteomes" id="UP000821846"/>
    </source>
</evidence>
<reference evidence="5 6" key="1">
    <citation type="journal article" date="2020" name="Cell Host Microbe">
        <title>Functional and Genomic Variation between Human-Derived Isolates of Lachnospiraceae Reveals Inter- and Intra-Species Diversity.</title>
        <authorList>
            <person name="Sorbara M.T."/>
            <person name="Littmann E.R."/>
            <person name="Fontana E."/>
            <person name="Moody T.U."/>
            <person name="Kohout C.E."/>
            <person name="Gjonbalaj M."/>
            <person name="Eaton V."/>
            <person name="Seok R."/>
            <person name="Leiner I.M."/>
            <person name="Pamer E.G."/>
        </authorList>
    </citation>
    <scope>NUCLEOTIDE SEQUENCE [LARGE SCALE GENOMIC DNA]</scope>
    <source>
        <strain evidence="5 6">MSK.14.16</strain>
    </source>
</reference>
<keyword evidence="2" id="KW-0645">Protease</keyword>
<keyword evidence="3" id="KW-0378">Hydrolase</keyword>
<dbReference type="Gene3D" id="3.40.50.880">
    <property type="match status" value="1"/>
</dbReference>
<accession>A0ABX2H0G2</accession>
<comment type="similarity">
    <text evidence="1">Belongs to the peptidase S51 family.</text>
</comment>
<dbReference type="SUPFAM" id="SSF52317">
    <property type="entry name" value="Class I glutamine amidotransferase-like"/>
    <property type="match status" value="1"/>
</dbReference>
<dbReference type="InterPro" id="IPR029062">
    <property type="entry name" value="Class_I_gatase-like"/>
</dbReference>
<name>A0ABX2H0G2_9FIRM</name>
<dbReference type="InterPro" id="IPR005320">
    <property type="entry name" value="Peptidase_S51"/>
</dbReference>
<comment type="caution">
    <text evidence="5">The sequence shown here is derived from an EMBL/GenBank/DDBJ whole genome shotgun (WGS) entry which is preliminary data.</text>
</comment>
<dbReference type="PANTHER" id="PTHR20842:SF0">
    <property type="entry name" value="ALPHA-ASPARTYL DIPEPTIDASE"/>
    <property type="match status" value="1"/>
</dbReference>
<dbReference type="PANTHER" id="PTHR20842">
    <property type="entry name" value="PROTEASE S51 ALPHA-ASPARTYL DIPEPTIDASE"/>
    <property type="match status" value="1"/>
</dbReference>
<dbReference type="EMBL" id="JAAWUZ010000034">
    <property type="protein sequence ID" value="NSG30551.1"/>
    <property type="molecule type" value="Genomic_DNA"/>
</dbReference>
<sequence>MYVTEGNVYQVLDYMRKNGLLKFIQQQMKRTDCTYIGSSAGAMIAGTDIYLAEDFDENIVGLTDLKALGLFDGSVIPHYSRRDLKRYIKNSNQKDIGRYSELYSVDDNEALVAEDSKVKKVNFRKVKVKE</sequence>
<gene>
    <name evidence="5" type="ORF">HFM93_09735</name>
</gene>
<evidence type="ECO:0000256" key="2">
    <source>
        <dbReference type="ARBA" id="ARBA00022670"/>
    </source>
</evidence>
<evidence type="ECO:0000256" key="3">
    <source>
        <dbReference type="ARBA" id="ARBA00022801"/>
    </source>
</evidence>
<evidence type="ECO:0000313" key="5">
    <source>
        <dbReference type="EMBL" id="NSG30551.1"/>
    </source>
</evidence>
<dbReference type="Proteomes" id="UP000821846">
    <property type="component" value="Unassembled WGS sequence"/>
</dbReference>
<evidence type="ECO:0000256" key="4">
    <source>
        <dbReference type="ARBA" id="ARBA00022825"/>
    </source>
</evidence>
<proteinExistence type="inferred from homology"/>
<protein>
    <submittedName>
        <fullName evidence="5">Type 1 glutamine amidotransferase-like domain-containing protein</fullName>
    </submittedName>
</protein>
<keyword evidence="4" id="KW-0720">Serine protease</keyword>
<dbReference type="Pfam" id="PF03575">
    <property type="entry name" value="Peptidase_S51"/>
    <property type="match status" value="1"/>
</dbReference>
<keyword evidence="6" id="KW-1185">Reference proteome</keyword>
<organism evidence="5 6">
    <name type="scientific">Faecalicatena fissicatena</name>
    <dbReference type="NCBI Taxonomy" id="290055"/>
    <lineage>
        <taxon>Bacteria</taxon>
        <taxon>Bacillati</taxon>
        <taxon>Bacillota</taxon>
        <taxon>Clostridia</taxon>
        <taxon>Lachnospirales</taxon>
        <taxon>Lachnospiraceae</taxon>
        <taxon>Faecalicatena</taxon>
    </lineage>
</organism>
<evidence type="ECO:0000256" key="1">
    <source>
        <dbReference type="ARBA" id="ARBA00006534"/>
    </source>
</evidence>
<dbReference type="RefSeq" id="WP_173866523.1">
    <property type="nucleotide sequence ID" value="NZ_JAAWUU010000033.1"/>
</dbReference>